<dbReference type="AlphaFoldDB" id="A0A0A0HUZ2"/>
<proteinExistence type="predicted"/>
<accession>A0A0A0HUZ2</accession>
<dbReference type="Proteomes" id="UP000030014">
    <property type="component" value="Unassembled WGS sequence"/>
</dbReference>
<organism evidence="1 2">
    <name type="scientific">Clostridium botulinum C/D str. DC5</name>
    <dbReference type="NCBI Taxonomy" id="1443128"/>
    <lineage>
        <taxon>Bacteria</taxon>
        <taxon>Bacillati</taxon>
        <taxon>Bacillota</taxon>
        <taxon>Clostridia</taxon>
        <taxon>Eubacteriales</taxon>
        <taxon>Clostridiaceae</taxon>
        <taxon>Clostridium</taxon>
    </lineage>
</organism>
<dbReference type="RefSeq" id="WP_039260306.1">
    <property type="nucleotide sequence ID" value="NZ_JDRY01000175.1"/>
</dbReference>
<reference evidence="1 2" key="1">
    <citation type="submission" date="2014-01" db="EMBL/GenBank/DDBJ databases">
        <title>Plasmidome dynamics in the species complex Clostridium novyi sensu lato converts strains of independent lineages into distinctly different pathogens.</title>
        <authorList>
            <person name="Skarin H."/>
            <person name="Segerman B."/>
        </authorList>
    </citation>
    <scope>NUCLEOTIDE SEQUENCE [LARGE SCALE GENOMIC DNA]</scope>
    <source>
        <strain evidence="1 2">DC5</strain>
    </source>
</reference>
<dbReference type="InterPro" id="IPR043504">
    <property type="entry name" value="Peptidase_S1_PA_chymotrypsin"/>
</dbReference>
<protein>
    <recommendedName>
        <fullName evidence="3">Peptidase S1 domain-containing protein</fullName>
    </recommendedName>
</protein>
<dbReference type="EMBL" id="JDRY01000175">
    <property type="protein sequence ID" value="KGM93014.1"/>
    <property type="molecule type" value="Genomic_DNA"/>
</dbReference>
<evidence type="ECO:0008006" key="3">
    <source>
        <dbReference type="Google" id="ProtNLM"/>
    </source>
</evidence>
<dbReference type="Gene3D" id="2.40.10.10">
    <property type="entry name" value="Trypsin-like serine proteases"/>
    <property type="match status" value="1"/>
</dbReference>
<evidence type="ECO:0000313" key="1">
    <source>
        <dbReference type="EMBL" id="KGM93014.1"/>
    </source>
</evidence>
<gene>
    <name evidence="1" type="ORF">Z955_16310</name>
</gene>
<evidence type="ECO:0000313" key="2">
    <source>
        <dbReference type="Proteomes" id="UP000030014"/>
    </source>
</evidence>
<name>A0A0A0HUZ2_CLOBO</name>
<comment type="caution">
    <text evidence="1">The sequence shown here is derived from an EMBL/GenBank/DDBJ whole genome shotgun (WGS) entry which is preliminary data.</text>
</comment>
<sequence>MINCCCLLNERIKYICNCEYDYFLNKPNVIGVGFGYKFVNGINTREPCIHVLVTKKLPSNSLPSSALIPPLYKNTKTDVIQIGNIMGGPSNSVSSSPLTKKIRPIQPGYGMSTIPSSSPWEIRNTGTFGYIVTDNKQVSKGYCLLSTMTTFADLNKAPIGTGIVQPSGAYGGTLKDVVAKLLRFIPLQFNFEGKKPVNYVDAAIASYFNVGEIQLINPFIPDIGIPHGITTPKVGQSIQWTGCITGHHVHNITTVNATFNIPYKPNFKKALFKDLFITTGKINADHDDRGALILTKDRKALGLFISGSEEGVVGCRIDHIMKQLDVRLLTL</sequence>